<accession>A0AAV1J5U5</accession>
<evidence type="ECO:0000256" key="6">
    <source>
        <dbReference type="SAM" id="SignalP"/>
    </source>
</evidence>
<dbReference type="InterPro" id="IPR043504">
    <property type="entry name" value="Peptidase_S1_PA_chymotrypsin"/>
</dbReference>
<dbReference type="PROSITE" id="PS50240">
    <property type="entry name" value="TRYPSIN_DOM"/>
    <property type="match status" value="1"/>
</dbReference>
<dbReference type="SMART" id="SM00020">
    <property type="entry name" value="Tryp_SPc"/>
    <property type="match status" value="1"/>
</dbReference>
<comment type="caution">
    <text evidence="8">The sequence shown here is derived from an EMBL/GenBank/DDBJ whole genome shotgun (WGS) entry which is preliminary data.</text>
</comment>
<gene>
    <name evidence="8" type="ORF">LNINA_LOCUS3175</name>
</gene>
<dbReference type="InterPro" id="IPR001254">
    <property type="entry name" value="Trypsin_dom"/>
</dbReference>
<sequence length="319" mass="35997">MDFVKFGIFLLFVTSKIKGEDYEEVDYDRDNLSASVDSESNEVFNSSSLSKPERIPKKYIVDNNHQKTLALKQVSLPSKSQMARKTSYPFSVSIQKKNSHYASGALLDTKWIITAAGDFYNVRESIKLLRARLGTVNYKKGGILVALKGIEVHPLYMYQEPNYDVALLRMSQPVLFSDHIKPIPIASTVGEIVSGKFFTTYWPRLLVNGRVLPASAKERVKHNSMRVSTQKLIPWRKCNKELKLHNQTLGQSSLCLEPIVTLHSPCMPDVGAPVIADNLLWGITSGWVSDQCTEQPSPTLFTRISDENVKFWLNSVRDV</sequence>
<dbReference type="PANTHER" id="PTHR24276:SF91">
    <property type="entry name" value="AT26814P-RELATED"/>
    <property type="match status" value="1"/>
</dbReference>
<proteinExistence type="inferred from homology"/>
<dbReference type="EMBL" id="CAVLEF010000004">
    <property type="protein sequence ID" value="CAK1543355.1"/>
    <property type="molecule type" value="Genomic_DNA"/>
</dbReference>
<name>A0AAV1J5U5_9NEOP</name>
<feature type="signal peptide" evidence="6">
    <location>
        <begin position="1"/>
        <end position="19"/>
    </location>
</feature>
<evidence type="ECO:0000313" key="9">
    <source>
        <dbReference type="Proteomes" id="UP001497472"/>
    </source>
</evidence>
<dbReference type="Pfam" id="PF00089">
    <property type="entry name" value="Trypsin"/>
    <property type="match status" value="1"/>
</dbReference>
<dbReference type="GO" id="GO:0004252">
    <property type="term" value="F:serine-type endopeptidase activity"/>
    <property type="evidence" value="ECO:0007669"/>
    <property type="project" value="InterPro"/>
</dbReference>
<organism evidence="8 9">
    <name type="scientific">Leptosia nina</name>
    <dbReference type="NCBI Taxonomy" id="320188"/>
    <lineage>
        <taxon>Eukaryota</taxon>
        <taxon>Metazoa</taxon>
        <taxon>Ecdysozoa</taxon>
        <taxon>Arthropoda</taxon>
        <taxon>Hexapoda</taxon>
        <taxon>Insecta</taxon>
        <taxon>Pterygota</taxon>
        <taxon>Neoptera</taxon>
        <taxon>Endopterygota</taxon>
        <taxon>Lepidoptera</taxon>
        <taxon>Glossata</taxon>
        <taxon>Ditrysia</taxon>
        <taxon>Papilionoidea</taxon>
        <taxon>Pieridae</taxon>
        <taxon>Pierinae</taxon>
        <taxon>Leptosia</taxon>
    </lineage>
</organism>
<evidence type="ECO:0000256" key="5">
    <source>
        <dbReference type="ARBA" id="ARBA00023157"/>
    </source>
</evidence>
<keyword evidence="9" id="KW-1185">Reference proteome</keyword>
<dbReference type="SUPFAM" id="SSF50494">
    <property type="entry name" value="Trypsin-like serine proteases"/>
    <property type="match status" value="1"/>
</dbReference>
<dbReference type="Gene3D" id="2.40.10.10">
    <property type="entry name" value="Trypsin-like serine proteases"/>
    <property type="match status" value="2"/>
</dbReference>
<keyword evidence="6" id="KW-0732">Signal</keyword>
<reference evidence="8 9" key="1">
    <citation type="submission" date="2023-11" db="EMBL/GenBank/DDBJ databases">
        <authorList>
            <person name="Okamura Y."/>
        </authorList>
    </citation>
    <scope>NUCLEOTIDE SEQUENCE [LARGE SCALE GENOMIC DNA]</scope>
</reference>
<evidence type="ECO:0000259" key="7">
    <source>
        <dbReference type="PROSITE" id="PS50240"/>
    </source>
</evidence>
<feature type="domain" description="Peptidase S1" evidence="7">
    <location>
        <begin position="60"/>
        <end position="318"/>
    </location>
</feature>
<evidence type="ECO:0000256" key="1">
    <source>
        <dbReference type="ARBA" id="ARBA00007664"/>
    </source>
</evidence>
<keyword evidence="5" id="KW-1015">Disulfide bond</keyword>
<dbReference type="GO" id="GO:0006508">
    <property type="term" value="P:proteolysis"/>
    <property type="evidence" value="ECO:0007669"/>
    <property type="project" value="UniProtKB-KW"/>
</dbReference>
<evidence type="ECO:0000256" key="3">
    <source>
        <dbReference type="ARBA" id="ARBA00022801"/>
    </source>
</evidence>
<protein>
    <recommendedName>
        <fullName evidence="7">Peptidase S1 domain-containing protein</fullName>
    </recommendedName>
</protein>
<evidence type="ECO:0000256" key="4">
    <source>
        <dbReference type="ARBA" id="ARBA00022825"/>
    </source>
</evidence>
<keyword evidence="2" id="KW-0645">Protease</keyword>
<dbReference type="AlphaFoldDB" id="A0AAV1J5U5"/>
<dbReference type="InterPro" id="IPR009003">
    <property type="entry name" value="Peptidase_S1_PA"/>
</dbReference>
<evidence type="ECO:0000256" key="2">
    <source>
        <dbReference type="ARBA" id="ARBA00022670"/>
    </source>
</evidence>
<evidence type="ECO:0000313" key="8">
    <source>
        <dbReference type="EMBL" id="CAK1543355.1"/>
    </source>
</evidence>
<keyword evidence="4" id="KW-0720">Serine protease</keyword>
<dbReference type="PRINTS" id="PR00722">
    <property type="entry name" value="CHYMOTRYPSIN"/>
</dbReference>
<keyword evidence="3" id="KW-0378">Hydrolase</keyword>
<dbReference type="PANTHER" id="PTHR24276">
    <property type="entry name" value="POLYSERASE-RELATED"/>
    <property type="match status" value="1"/>
</dbReference>
<comment type="similarity">
    <text evidence="1">Belongs to the peptidase S1 family.</text>
</comment>
<dbReference type="InterPro" id="IPR001314">
    <property type="entry name" value="Peptidase_S1A"/>
</dbReference>
<feature type="chain" id="PRO_5043673554" description="Peptidase S1 domain-containing protein" evidence="6">
    <location>
        <begin position="20"/>
        <end position="319"/>
    </location>
</feature>
<dbReference type="Proteomes" id="UP001497472">
    <property type="component" value="Unassembled WGS sequence"/>
</dbReference>
<dbReference type="InterPro" id="IPR050430">
    <property type="entry name" value="Peptidase_S1"/>
</dbReference>